<keyword evidence="2" id="KW-1185">Reference proteome</keyword>
<accession>A0A0B0N7G7</accession>
<evidence type="ECO:0000313" key="2">
    <source>
        <dbReference type="Proteomes" id="UP000032142"/>
    </source>
</evidence>
<dbReference type="EMBL" id="JRRC01466221">
    <property type="protein sequence ID" value="KHG07056.1"/>
    <property type="molecule type" value="Genomic_DNA"/>
</dbReference>
<organism evidence="1 2">
    <name type="scientific">Gossypium arboreum</name>
    <name type="common">Tree cotton</name>
    <name type="synonym">Gossypium nanking</name>
    <dbReference type="NCBI Taxonomy" id="29729"/>
    <lineage>
        <taxon>Eukaryota</taxon>
        <taxon>Viridiplantae</taxon>
        <taxon>Streptophyta</taxon>
        <taxon>Embryophyta</taxon>
        <taxon>Tracheophyta</taxon>
        <taxon>Spermatophyta</taxon>
        <taxon>Magnoliopsida</taxon>
        <taxon>eudicotyledons</taxon>
        <taxon>Gunneridae</taxon>
        <taxon>Pentapetalae</taxon>
        <taxon>rosids</taxon>
        <taxon>malvids</taxon>
        <taxon>Malvales</taxon>
        <taxon>Malvaceae</taxon>
        <taxon>Malvoideae</taxon>
        <taxon>Gossypium</taxon>
    </lineage>
</organism>
<reference evidence="2" key="1">
    <citation type="submission" date="2014-09" db="EMBL/GenBank/DDBJ databases">
        <authorList>
            <person name="Mudge J."/>
            <person name="Ramaraj T."/>
            <person name="Lindquist I.E."/>
            <person name="Bharti A.K."/>
            <person name="Sundararajan A."/>
            <person name="Cameron C.T."/>
            <person name="Woodward J.E."/>
            <person name="May G.D."/>
            <person name="Brubaker C."/>
            <person name="Broadhvest J."/>
            <person name="Wilkins T.A."/>
        </authorList>
    </citation>
    <scope>NUCLEOTIDE SEQUENCE</scope>
    <source>
        <strain evidence="2">cv. AKA8401</strain>
    </source>
</reference>
<dbReference type="Proteomes" id="UP000032142">
    <property type="component" value="Unassembled WGS sequence"/>
</dbReference>
<evidence type="ECO:0000313" key="1">
    <source>
        <dbReference type="EMBL" id="KHG07056.1"/>
    </source>
</evidence>
<name>A0A0B0N7G7_GOSAR</name>
<protein>
    <submittedName>
        <fullName evidence="1">Uncharacterized protein</fullName>
    </submittedName>
</protein>
<proteinExistence type="predicted"/>
<comment type="caution">
    <text evidence="1">The sequence shown here is derived from an EMBL/GenBank/DDBJ whole genome shotgun (WGS) entry which is preliminary data.</text>
</comment>
<gene>
    <name evidence="1" type="ORF">F383_33185</name>
</gene>
<dbReference type="AlphaFoldDB" id="A0A0B0N7G7"/>
<sequence>MFFWLDFKVIMCFFCQRNLQNFLYYVRSKVPPISTPGTHRSLQIEI</sequence>